<feature type="compositionally biased region" description="Basic and acidic residues" evidence="1">
    <location>
        <begin position="26"/>
        <end position="53"/>
    </location>
</feature>
<dbReference type="Pfam" id="PF14617">
    <property type="entry name" value="CMS1"/>
    <property type="match status" value="1"/>
</dbReference>
<feature type="compositionally biased region" description="Basic and acidic residues" evidence="1">
    <location>
        <begin position="63"/>
        <end position="74"/>
    </location>
</feature>
<dbReference type="InParanoid" id="A0A1D2VAA3"/>
<feature type="region of interest" description="Disordered" evidence="1">
    <location>
        <begin position="26"/>
        <end position="74"/>
    </location>
</feature>
<dbReference type="EMBL" id="KV454492">
    <property type="protein sequence ID" value="ODV58387.1"/>
    <property type="molecule type" value="Genomic_DNA"/>
</dbReference>
<dbReference type="STRING" id="1344418.A0A1D2VAA3"/>
<gene>
    <name evidence="2" type="ORF">ASCRUDRAFT_72568</name>
</gene>
<evidence type="ECO:0000313" key="2">
    <source>
        <dbReference type="EMBL" id="ODV58387.1"/>
    </source>
</evidence>
<dbReference type="PANTHER" id="PTHR24030">
    <property type="entry name" value="PROTEIN CMSS1"/>
    <property type="match status" value="1"/>
</dbReference>
<evidence type="ECO:0000313" key="3">
    <source>
        <dbReference type="Proteomes" id="UP000095038"/>
    </source>
</evidence>
<dbReference type="GeneID" id="30965728"/>
<organism evidence="2 3">
    <name type="scientific">Ascoidea rubescens DSM 1968</name>
    <dbReference type="NCBI Taxonomy" id="1344418"/>
    <lineage>
        <taxon>Eukaryota</taxon>
        <taxon>Fungi</taxon>
        <taxon>Dikarya</taxon>
        <taxon>Ascomycota</taxon>
        <taxon>Saccharomycotina</taxon>
        <taxon>Saccharomycetes</taxon>
        <taxon>Ascoideaceae</taxon>
        <taxon>Ascoidea</taxon>
    </lineage>
</organism>
<dbReference type="FunCoup" id="A0A1D2VAA3">
    <property type="interactions" value="297"/>
</dbReference>
<reference evidence="3" key="1">
    <citation type="submission" date="2016-05" db="EMBL/GenBank/DDBJ databases">
        <title>Comparative genomics of biotechnologically important yeasts.</title>
        <authorList>
            <consortium name="DOE Joint Genome Institute"/>
            <person name="Riley R."/>
            <person name="Haridas S."/>
            <person name="Wolfe K.H."/>
            <person name="Lopes M.R."/>
            <person name="Hittinger C.T."/>
            <person name="Goker M."/>
            <person name="Salamov A."/>
            <person name="Wisecaver J."/>
            <person name="Long T.M."/>
            <person name="Aerts A.L."/>
            <person name="Barry K."/>
            <person name="Choi C."/>
            <person name="Clum A."/>
            <person name="Coughlan A.Y."/>
            <person name="Deshpande S."/>
            <person name="Douglass A.P."/>
            <person name="Hanson S.J."/>
            <person name="Klenk H.-P."/>
            <person name="Labutti K."/>
            <person name="Lapidus A."/>
            <person name="Lindquist E."/>
            <person name="Lipzen A."/>
            <person name="Meier-Kolthoff J.P."/>
            <person name="Ohm R.A."/>
            <person name="Otillar R.P."/>
            <person name="Pangilinan J."/>
            <person name="Peng Y."/>
            <person name="Rokas A."/>
            <person name="Rosa C.A."/>
            <person name="Scheuner C."/>
            <person name="Sibirny A.A."/>
            <person name="Slot J.C."/>
            <person name="Stielow J.B."/>
            <person name="Sun H."/>
            <person name="Kurtzman C.P."/>
            <person name="Blackwell M."/>
            <person name="Grigoriev I.V."/>
            <person name="Jeffries T.W."/>
        </authorList>
    </citation>
    <scope>NUCLEOTIDE SEQUENCE [LARGE SCALE GENOMIC DNA]</scope>
    <source>
        <strain evidence="3">DSM 1968</strain>
    </source>
</reference>
<dbReference type="GO" id="GO:0030686">
    <property type="term" value="C:90S preribosome"/>
    <property type="evidence" value="ECO:0007669"/>
    <property type="project" value="TreeGrafter"/>
</dbReference>
<accession>A0A1D2VAA3</accession>
<evidence type="ECO:0000256" key="1">
    <source>
        <dbReference type="SAM" id="MobiDB-lite"/>
    </source>
</evidence>
<dbReference type="RefSeq" id="XP_020044694.1">
    <property type="nucleotide sequence ID" value="XM_020192092.1"/>
</dbReference>
<protein>
    <submittedName>
        <fullName evidence="2">Uncharacterized protein</fullName>
    </submittedName>
</protein>
<keyword evidence="3" id="KW-1185">Reference proteome</keyword>
<dbReference type="GO" id="GO:0005634">
    <property type="term" value="C:nucleus"/>
    <property type="evidence" value="ECO:0007669"/>
    <property type="project" value="TreeGrafter"/>
</dbReference>
<dbReference type="AlphaFoldDB" id="A0A1D2VAA3"/>
<dbReference type="InterPro" id="IPR032704">
    <property type="entry name" value="Cms1"/>
</dbReference>
<sequence>MTQMKTAADELDDGLEYSFDDIVHEASEEVIDDNEKTIGDKEKENKRVENDKKTTKKRRRKNGKLELKKKQKVDQEKNMKKNICKENEEIICEYLNKKISQDNKNEELSTLELSEKFFNKRTFHSTSEFAEPLARNLDNYSQFIDKYAKREKLVVVLAASNIRCCDIVRSIKSLRNSRPLKLLSKNKLKNDVASLNSIVQSQNNKQEAKKDKERLVLIATPTRFVNVLKQISDREHRLKFSTVVIDGSYLDPKSRSIFDLSVNLELFKELSVINEEVVYYLY</sequence>
<dbReference type="OrthoDB" id="1929311at2759"/>
<dbReference type="PANTHER" id="PTHR24030:SF0">
    <property type="entry name" value="PROTEIN CMSS1"/>
    <property type="match status" value="1"/>
</dbReference>
<name>A0A1D2VAA3_9ASCO</name>
<dbReference type="Proteomes" id="UP000095038">
    <property type="component" value="Unassembled WGS sequence"/>
</dbReference>
<proteinExistence type="predicted"/>